<sequence>PEEPASGGGWSLPDWTIILGPLPKILADTGERMEQMTTTVSDVMNGTFLKTAVDSLVILWADESLTPMLTVFQKIYLFTPRIAELGFVRTLWSAITILCVIALFVGIGVLTNQVLKGKKDMRKLLIGFIVSLGTSIFSLTILNIINVLLNWLTQMMTEGIIGTTDLDYTSLSGQEILKALTMGSDALTDPAYAGKTLGETLSEVGGLFSLLVHTYTVFPVMYVLATIKILTLIGMAIGVGFWIAYVAFSGRLEVLIGFLNIYIRTLFVGVIMTLHWAIFVKAQTDYSLGEGIWAEMGVHPVIAAPVSVIVLLILLYFIWLKPLWRGVRDPITLNGGKVVENAGHWSEKASTSLQAIGKRLGSEGIQKRGLNFASMAKKMQDSGRKMQESRSQLGNRMLSKATGGVSEVLQGVHYEQPKDWAVQTGDIVTPEAMPVSFAGAQVVAEAHEIAHTLKAEGYQAGTMIVVPKAERADMQNMLALPNFQQKYGSALTYKAATGELVASGKNGSAALNELREAQFTVTDSVHGHTLDGVFVGQDGGVKKIATGKAVDEALQTVKQKLPAFTKANLSPEDAAAAHGQLLANPKRYPWVDKLKLRKDGLWVPEELVPEVKTVLEGMQKHGVKRIQLDLPKGSRFLGKMMKEWQDSGTHDEWLPAVEADEKTNRVLVQQEKLTSFQAAYDAYRKERTPYWRTASGKVKVILDGQPVDYGQPPLRGLDMGSFEDLQREMMRKQQS</sequence>
<evidence type="ECO:0000313" key="3">
    <source>
        <dbReference type="Proteomes" id="UP000245202"/>
    </source>
</evidence>
<keyword evidence="1" id="KW-0472">Membrane</keyword>
<feature type="transmembrane region" description="Helical" evidence="1">
    <location>
        <begin position="220"/>
        <end position="248"/>
    </location>
</feature>
<proteinExistence type="predicted"/>
<feature type="transmembrane region" description="Helical" evidence="1">
    <location>
        <begin position="124"/>
        <end position="149"/>
    </location>
</feature>
<keyword evidence="3" id="KW-1185">Reference proteome</keyword>
<feature type="transmembrane region" description="Helical" evidence="1">
    <location>
        <begin position="298"/>
        <end position="319"/>
    </location>
</feature>
<comment type="caution">
    <text evidence="2">The sequence shown here is derived from an EMBL/GenBank/DDBJ whole genome shotgun (WGS) entry which is preliminary data.</text>
</comment>
<dbReference type="RefSeq" id="WP_181376602.1">
    <property type="nucleotide sequence ID" value="NZ_BDQX01000136.1"/>
</dbReference>
<dbReference type="EMBL" id="BDQX01000136">
    <property type="protein sequence ID" value="GBG08108.1"/>
    <property type="molecule type" value="Genomic_DNA"/>
</dbReference>
<evidence type="ECO:0000313" key="2">
    <source>
        <dbReference type="EMBL" id="GBG08108.1"/>
    </source>
</evidence>
<feature type="non-terminal residue" evidence="2">
    <location>
        <position position="1"/>
    </location>
</feature>
<feature type="transmembrane region" description="Helical" evidence="1">
    <location>
        <begin position="91"/>
        <end position="112"/>
    </location>
</feature>
<accession>A0A2R5ESV2</accession>
<protein>
    <submittedName>
        <fullName evidence="2">Uncharacterized protein</fullName>
    </submittedName>
</protein>
<name>A0A2R5ESV2_9BACL</name>
<gene>
    <name evidence="2" type="ORF">PAT3040_02675</name>
</gene>
<dbReference type="Proteomes" id="UP000245202">
    <property type="component" value="Unassembled WGS sequence"/>
</dbReference>
<keyword evidence="1" id="KW-1133">Transmembrane helix</keyword>
<keyword evidence="1" id="KW-0812">Transmembrane</keyword>
<dbReference type="AlphaFoldDB" id="A0A2R5ESV2"/>
<organism evidence="2 3">
    <name type="scientific">Paenibacillus agaridevorans</name>
    <dbReference type="NCBI Taxonomy" id="171404"/>
    <lineage>
        <taxon>Bacteria</taxon>
        <taxon>Bacillati</taxon>
        <taxon>Bacillota</taxon>
        <taxon>Bacilli</taxon>
        <taxon>Bacillales</taxon>
        <taxon>Paenibacillaceae</taxon>
        <taxon>Paenibacillus</taxon>
    </lineage>
</organism>
<feature type="transmembrane region" description="Helical" evidence="1">
    <location>
        <begin position="255"/>
        <end position="278"/>
    </location>
</feature>
<evidence type="ECO:0000256" key="1">
    <source>
        <dbReference type="SAM" id="Phobius"/>
    </source>
</evidence>
<reference evidence="2 3" key="1">
    <citation type="submission" date="2017-08" db="EMBL/GenBank/DDBJ databases">
        <title>Substantial Increase in Enzyme Production by Combined Drug-Resistance Mutations in Paenibacillus agaridevorans.</title>
        <authorList>
            <person name="Tanaka Y."/>
            <person name="Funane K."/>
            <person name="Hosaka T."/>
            <person name="Shiwa Y."/>
            <person name="Fujita N."/>
            <person name="Miyazaki T."/>
            <person name="Yoshikawa H."/>
            <person name="Murakami K."/>
            <person name="Kasahara K."/>
            <person name="Inaoka T."/>
            <person name="Hiraga Y."/>
            <person name="Ochi K."/>
        </authorList>
    </citation>
    <scope>NUCLEOTIDE SEQUENCE [LARGE SCALE GENOMIC DNA]</scope>
    <source>
        <strain evidence="2 3">T-3040</strain>
    </source>
</reference>